<feature type="binding site" evidence="8">
    <location>
        <position position="61"/>
    </location>
    <ligand>
        <name>beta-alanine</name>
        <dbReference type="ChEBI" id="CHEBI:57966"/>
    </ligand>
</feature>
<protein>
    <recommendedName>
        <fullName evidence="8">Pantothenate synthetase</fullName>
        <shortName evidence="8">PS</shortName>
        <ecNumber evidence="8">6.3.2.1</ecNumber>
    </recommendedName>
    <alternativeName>
        <fullName evidence="8">Pantoate--beta-alanine ligase</fullName>
    </alternativeName>
    <alternativeName>
        <fullName evidence="8">Pantoate-activating enzyme</fullName>
    </alternativeName>
</protein>
<gene>
    <name evidence="8" type="primary">panC</name>
    <name evidence="9" type="ORF">SAMN05216203_3381</name>
</gene>
<keyword evidence="8" id="KW-0963">Cytoplasm</keyword>
<feature type="binding site" evidence="8">
    <location>
        <position position="178"/>
    </location>
    <ligand>
        <name>ATP</name>
        <dbReference type="ChEBI" id="CHEBI:30616"/>
    </ligand>
</feature>
<dbReference type="PANTHER" id="PTHR21299:SF1">
    <property type="entry name" value="PANTOATE--BETA-ALANINE LIGASE"/>
    <property type="match status" value="1"/>
</dbReference>
<dbReference type="FunFam" id="3.40.50.620:FF:000013">
    <property type="entry name" value="Pantothenate synthetase"/>
    <property type="match status" value="1"/>
</dbReference>
<dbReference type="Pfam" id="PF02569">
    <property type="entry name" value="Pantoate_ligase"/>
    <property type="match status" value="1"/>
</dbReference>
<keyword evidence="6 8" id="KW-0067">ATP-binding</keyword>
<evidence type="ECO:0000256" key="2">
    <source>
        <dbReference type="ARBA" id="ARBA00009256"/>
    </source>
</evidence>
<evidence type="ECO:0000313" key="10">
    <source>
        <dbReference type="Proteomes" id="UP000198644"/>
    </source>
</evidence>
<evidence type="ECO:0000256" key="3">
    <source>
        <dbReference type="ARBA" id="ARBA00022598"/>
    </source>
</evidence>
<reference evidence="9 10" key="1">
    <citation type="submission" date="2016-10" db="EMBL/GenBank/DDBJ databases">
        <authorList>
            <person name="de Groot N.N."/>
        </authorList>
    </citation>
    <scope>NUCLEOTIDE SEQUENCE [LARGE SCALE GENOMIC DNA]</scope>
    <source>
        <strain evidence="9 10">CGMCC 1.9167</strain>
    </source>
</reference>
<dbReference type="InterPro" id="IPR003721">
    <property type="entry name" value="Pantoate_ligase"/>
</dbReference>
<dbReference type="SUPFAM" id="SSF52374">
    <property type="entry name" value="Nucleotidylyl transferase"/>
    <property type="match status" value="1"/>
</dbReference>
<dbReference type="AlphaFoldDB" id="A0A1I6JW38"/>
<feature type="binding site" evidence="8">
    <location>
        <begin position="149"/>
        <end position="152"/>
    </location>
    <ligand>
        <name>ATP</name>
        <dbReference type="ChEBI" id="CHEBI:30616"/>
    </ligand>
</feature>
<evidence type="ECO:0000313" key="9">
    <source>
        <dbReference type="EMBL" id="SFR83192.1"/>
    </source>
</evidence>
<dbReference type="PANTHER" id="PTHR21299">
    <property type="entry name" value="CYTIDYLATE KINASE/PANTOATE-BETA-ALANINE LIGASE"/>
    <property type="match status" value="1"/>
</dbReference>
<dbReference type="GO" id="GO:0005829">
    <property type="term" value="C:cytosol"/>
    <property type="evidence" value="ECO:0007669"/>
    <property type="project" value="TreeGrafter"/>
</dbReference>
<dbReference type="EC" id="6.3.2.1" evidence="8"/>
<dbReference type="GO" id="GO:0004592">
    <property type="term" value="F:pantoate-beta-alanine ligase activity"/>
    <property type="evidence" value="ECO:0007669"/>
    <property type="project" value="UniProtKB-UniRule"/>
</dbReference>
<keyword evidence="3 8" id="KW-0436">Ligase</keyword>
<feature type="active site" description="Proton donor" evidence="8">
    <location>
        <position position="37"/>
    </location>
</feature>
<sequence>MRTVHTIKELRAVIRSYRNQGKRVGLVPTMGNLHEGHLALIRRAREASDVVVTSIFVNPMQFGAGEDLEAYPRTLAEDQRKLEQEGNALLFAPTVREIYSAGLALQTQVVVPEVSEGHCGASRPGHFTGVATVVTMLFNMVQPDVAVFGEKDYQQLAVIRKMTRDLFMPVDVIGLPTIREADGLAMSSRNGYLSADERRKAPAIHRVMTETGAALAGGSDDFAGLEASARENLATEGFRPDYFNIVNSFTLKPAEPGDRELTILAAAFLGTTRLIDNLSIVR</sequence>
<comment type="subunit">
    <text evidence="8">Homodimer.</text>
</comment>
<keyword evidence="5 8" id="KW-0547">Nucleotide-binding</keyword>
<evidence type="ECO:0000256" key="1">
    <source>
        <dbReference type="ARBA" id="ARBA00004990"/>
    </source>
</evidence>
<feature type="binding site" evidence="8">
    <location>
        <begin position="30"/>
        <end position="37"/>
    </location>
    <ligand>
        <name>ATP</name>
        <dbReference type="ChEBI" id="CHEBI:30616"/>
    </ligand>
</feature>
<dbReference type="FunFam" id="3.30.1300.10:FF:000001">
    <property type="entry name" value="Pantothenate synthetase"/>
    <property type="match status" value="1"/>
</dbReference>
<dbReference type="CDD" id="cd00560">
    <property type="entry name" value="PanC"/>
    <property type="match status" value="1"/>
</dbReference>
<dbReference type="GO" id="GO:0015940">
    <property type="term" value="P:pantothenate biosynthetic process"/>
    <property type="evidence" value="ECO:0007669"/>
    <property type="project" value="UniProtKB-UniRule"/>
</dbReference>
<evidence type="ECO:0000256" key="4">
    <source>
        <dbReference type="ARBA" id="ARBA00022655"/>
    </source>
</evidence>
<name>A0A1I6JW38_9GAMM</name>
<feature type="binding site" evidence="8">
    <location>
        <begin position="186"/>
        <end position="189"/>
    </location>
    <ligand>
        <name>ATP</name>
        <dbReference type="ChEBI" id="CHEBI:30616"/>
    </ligand>
</feature>
<feature type="binding site" evidence="8">
    <location>
        <position position="61"/>
    </location>
    <ligand>
        <name>(R)-pantoate</name>
        <dbReference type="ChEBI" id="CHEBI:15980"/>
    </ligand>
</feature>
<dbReference type="InterPro" id="IPR042176">
    <property type="entry name" value="Pantoate_ligase_C"/>
</dbReference>
<dbReference type="UniPathway" id="UPA00028">
    <property type="reaction ID" value="UER00005"/>
</dbReference>
<organism evidence="9 10">
    <name type="scientific">Marinobacter daqiaonensis</name>
    <dbReference type="NCBI Taxonomy" id="650891"/>
    <lineage>
        <taxon>Bacteria</taxon>
        <taxon>Pseudomonadati</taxon>
        <taxon>Pseudomonadota</taxon>
        <taxon>Gammaproteobacteria</taxon>
        <taxon>Pseudomonadales</taxon>
        <taxon>Marinobacteraceae</taxon>
        <taxon>Marinobacter</taxon>
    </lineage>
</organism>
<evidence type="ECO:0000256" key="5">
    <source>
        <dbReference type="ARBA" id="ARBA00022741"/>
    </source>
</evidence>
<accession>A0A1I6JW38</accession>
<evidence type="ECO:0000256" key="6">
    <source>
        <dbReference type="ARBA" id="ARBA00022840"/>
    </source>
</evidence>
<dbReference type="HAMAP" id="MF_00158">
    <property type="entry name" value="PanC"/>
    <property type="match status" value="1"/>
</dbReference>
<dbReference type="Gene3D" id="3.30.1300.10">
    <property type="entry name" value="Pantoate-beta-alanine ligase, C-terminal domain"/>
    <property type="match status" value="1"/>
</dbReference>
<comment type="similarity">
    <text evidence="2 8">Belongs to the pantothenate synthetase family.</text>
</comment>
<feature type="binding site" evidence="8">
    <location>
        <position position="155"/>
    </location>
    <ligand>
        <name>(R)-pantoate</name>
        <dbReference type="ChEBI" id="CHEBI:15980"/>
    </ligand>
</feature>
<evidence type="ECO:0000256" key="8">
    <source>
        <dbReference type="HAMAP-Rule" id="MF_00158"/>
    </source>
</evidence>
<dbReference type="InterPro" id="IPR014729">
    <property type="entry name" value="Rossmann-like_a/b/a_fold"/>
</dbReference>
<comment type="pathway">
    <text evidence="1 8">Cofactor biosynthesis; (R)-pantothenate biosynthesis; (R)-pantothenate from (R)-pantoate and beta-alanine: step 1/1.</text>
</comment>
<comment type="function">
    <text evidence="8">Catalyzes the condensation of pantoate with beta-alanine in an ATP-dependent reaction via a pantoyl-adenylate intermediate.</text>
</comment>
<comment type="subcellular location">
    <subcellularLocation>
        <location evidence="8">Cytoplasm</location>
    </subcellularLocation>
</comment>
<dbReference type="EMBL" id="FOYW01000003">
    <property type="protein sequence ID" value="SFR83192.1"/>
    <property type="molecule type" value="Genomic_DNA"/>
</dbReference>
<keyword evidence="10" id="KW-1185">Reference proteome</keyword>
<dbReference type="STRING" id="650891.SAMN05216203_3381"/>
<dbReference type="OrthoDB" id="9773087at2"/>
<comment type="miscellaneous">
    <text evidence="8">The reaction proceeds by a bi uni uni bi ping pong mechanism.</text>
</comment>
<dbReference type="RefSeq" id="WP_092015916.1">
    <property type="nucleotide sequence ID" value="NZ_FOYW01000003.1"/>
</dbReference>
<keyword evidence="4 8" id="KW-0566">Pantothenate biosynthesis</keyword>
<dbReference type="Gene3D" id="3.40.50.620">
    <property type="entry name" value="HUPs"/>
    <property type="match status" value="1"/>
</dbReference>
<comment type="catalytic activity">
    <reaction evidence="7 8">
        <text>(R)-pantoate + beta-alanine + ATP = (R)-pantothenate + AMP + diphosphate + H(+)</text>
        <dbReference type="Rhea" id="RHEA:10912"/>
        <dbReference type="ChEBI" id="CHEBI:15378"/>
        <dbReference type="ChEBI" id="CHEBI:15980"/>
        <dbReference type="ChEBI" id="CHEBI:29032"/>
        <dbReference type="ChEBI" id="CHEBI:30616"/>
        <dbReference type="ChEBI" id="CHEBI:33019"/>
        <dbReference type="ChEBI" id="CHEBI:57966"/>
        <dbReference type="ChEBI" id="CHEBI:456215"/>
        <dbReference type="EC" id="6.3.2.1"/>
    </reaction>
</comment>
<dbReference type="NCBIfam" id="TIGR00018">
    <property type="entry name" value="panC"/>
    <property type="match status" value="1"/>
</dbReference>
<dbReference type="Proteomes" id="UP000198644">
    <property type="component" value="Unassembled WGS sequence"/>
</dbReference>
<proteinExistence type="inferred from homology"/>
<evidence type="ECO:0000256" key="7">
    <source>
        <dbReference type="ARBA" id="ARBA00048258"/>
    </source>
</evidence>
<dbReference type="GO" id="GO:0005524">
    <property type="term" value="F:ATP binding"/>
    <property type="evidence" value="ECO:0007669"/>
    <property type="project" value="UniProtKB-KW"/>
</dbReference>